<name>A0A9X5BGV1_9FIRM</name>
<gene>
    <name evidence="1" type="ORF">D5281_12590</name>
</gene>
<dbReference type="SUPFAM" id="SSF48452">
    <property type="entry name" value="TPR-like"/>
    <property type="match status" value="1"/>
</dbReference>
<dbReference type="Pfam" id="PF14559">
    <property type="entry name" value="TPR_19"/>
    <property type="match status" value="1"/>
</dbReference>
<sequence length="443" mass="50302">MDKKEIRRRKMAKAVRIRRKRRRKKVVMIGRIAAAVLLTAVVGGGGALIYHSMPETKIARRLEAAGEFVETQAYEEAIASCEEALQIDSNSVKAYRAMAGVYLTKEDREAAEQVLYRGWETTQDEGLLQEYCIHLLNDAVADINAGNCNLQTLDKCVLALEQDQTNPDSYTLLDACYERLFEGEETELFCSIQEDGSSSFDKYLELMNRMLAIYNTNPLQELRGEIIKFAVPNNAAVWFETGRMQDYQNLLGQVAAIGDDGKSAGLLACLEKAVWAQETFAEAFRIFESGEFAPIKDFMQSEVYISIRDQFIAGTMEYWDGKTYIPVSKEKVKLTQADGQWKFSFAGFDENPQADGVIKVWGAKQEDAGVQRICISYEPSPENSEEYPHYNYEFVYLYSNVKINGVDVPQMNYRFETRITTEEGTVSELIGDWGGEHEWSMEY</sequence>
<comment type="caution">
    <text evidence="1">The sequence shown here is derived from an EMBL/GenBank/DDBJ whole genome shotgun (WGS) entry which is preliminary data.</text>
</comment>
<proteinExistence type="predicted"/>
<dbReference type="Gene3D" id="1.25.40.10">
    <property type="entry name" value="Tetratricopeptide repeat domain"/>
    <property type="match status" value="1"/>
</dbReference>
<organism evidence="1 2">
    <name type="scientific">Parablautia muri</name>
    <dbReference type="NCBI Taxonomy" id="2320879"/>
    <lineage>
        <taxon>Bacteria</taxon>
        <taxon>Bacillati</taxon>
        <taxon>Bacillota</taxon>
        <taxon>Clostridia</taxon>
        <taxon>Lachnospirales</taxon>
        <taxon>Lachnospiraceae</taxon>
        <taxon>Parablautia</taxon>
    </lineage>
</organism>
<evidence type="ECO:0000313" key="2">
    <source>
        <dbReference type="Proteomes" id="UP001154420"/>
    </source>
</evidence>
<dbReference type="RefSeq" id="WP_160560483.1">
    <property type="nucleotide sequence ID" value="NZ_QZDT01000019.1"/>
</dbReference>
<evidence type="ECO:0000313" key="1">
    <source>
        <dbReference type="EMBL" id="NBJ93407.1"/>
    </source>
</evidence>
<dbReference type="InterPro" id="IPR011990">
    <property type="entry name" value="TPR-like_helical_dom_sf"/>
</dbReference>
<evidence type="ECO:0008006" key="3">
    <source>
        <dbReference type="Google" id="ProtNLM"/>
    </source>
</evidence>
<reference evidence="1" key="1">
    <citation type="submission" date="2018-09" db="EMBL/GenBank/DDBJ databases">
        <title>Murine metabolic-syndrome-specific gut microbial biobank.</title>
        <authorList>
            <person name="Liu C."/>
        </authorList>
    </citation>
    <scope>NUCLEOTIDE SEQUENCE</scope>
    <source>
        <strain evidence="1">D42-62</strain>
    </source>
</reference>
<dbReference type="AlphaFoldDB" id="A0A9X5BGV1"/>
<keyword evidence="2" id="KW-1185">Reference proteome</keyword>
<dbReference type="OrthoDB" id="2004010at2"/>
<dbReference type="Proteomes" id="UP001154420">
    <property type="component" value="Unassembled WGS sequence"/>
</dbReference>
<dbReference type="EMBL" id="QZDT01000019">
    <property type="protein sequence ID" value="NBJ93407.1"/>
    <property type="molecule type" value="Genomic_DNA"/>
</dbReference>
<protein>
    <recommendedName>
        <fullName evidence="3">Tetratricopeptide repeat protein</fullName>
    </recommendedName>
</protein>
<accession>A0A9X5BGV1</accession>